<dbReference type="PANTHER" id="PTHR33931:SF5">
    <property type="entry name" value="UPF0299 MEMBRANE PROTEIN YOHJ"/>
    <property type="match status" value="1"/>
</dbReference>
<keyword evidence="7 8" id="KW-0472">Membrane</keyword>
<keyword evidence="5 8" id="KW-0812">Transmembrane</keyword>
<feature type="region of interest" description="Disordered" evidence="9">
    <location>
        <begin position="119"/>
        <end position="138"/>
    </location>
</feature>
<evidence type="ECO:0000256" key="5">
    <source>
        <dbReference type="ARBA" id="ARBA00022692"/>
    </source>
</evidence>
<evidence type="ECO:0000256" key="6">
    <source>
        <dbReference type="ARBA" id="ARBA00022989"/>
    </source>
</evidence>
<dbReference type="RefSeq" id="WP_012764858.1">
    <property type="nucleotide sequence ID" value="NC_012880.1"/>
</dbReference>
<dbReference type="NCBIfam" id="NF002494">
    <property type="entry name" value="PRK01821.1"/>
    <property type="match status" value="1"/>
</dbReference>
<keyword evidence="11" id="KW-1185">Reference proteome</keyword>
<evidence type="ECO:0000256" key="1">
    <source>
        <dbReference type="ARBA" id="ARBA00004429"/>
    </source>
</evidence>
<evidence type="ECO:0000313" key="11">
    <source>
        <dbReference type="Proteomes" id="UP000002734"/>
    </source>
</evidence>
<feature type="transmembrane region" description="Helical" evidence="8">
    <location>
        <begin position="92"/>
        <end position="118"/>
    </location>
</feature>
<reference evidence="10" key="1">
    <citation type="submission" date="2009-06" db="EMBL/GenBank/DDBJ databases">
        <title>Complete sequence of Dickeya dadantii Ech703.</title>
        <authorList>
            <consortium name="US DOE Joint Genome Institute"/>
            <person name="Lucas S."/>
            <person name="Copeland A."/>
            <person name="Lapidus A."/>
            <person name="Glavina del Rio T."/>
            <person name="Dalin E."/>
            <person name="Tice H."/>
            <person name="Bruce D."/>
            <person name="Goodwin L."/>
            <person name="Pitluck S."/>
            <person name="Chertkov O."/>
            <person name="Brettin T."/>
            <person name="Detter J.C."/>
            <person name="Han C."/>
            <person name="Larimer F."/>
            <person name="Land M."/>
            <person name="Hauser L."/>
            <person name="Kyrpides N."/>
            <person name="Mikhailova N."/>
            <person name="Balakrishnan V."/>
            <person name="Glasner J."/>
            <person name="Perna N.T."/>
        </authorList>
    </citation>
    <scope>NUCLEOTIDE SEQUENCE [LARGE SCALE GENOMIC DNA]</scope>
    <source>
        <strain evidence="10">Ech703</strain>
    </source>
</reference>
<keyword evidence="3 8" id="KW-1003">Cell membrane</keyword>
<evidence type="ECO:0000256" key="8">
    <source>
        <dbReference type="HAMAP-Rule" id="MF_01144"/>
    </source>
</evidence>
<feature type="transmembrane region" description="Helical" evidence="8">
    <location>
        <begin position="40"/>
        <end position="60"/>
    </location>
</feature>
<dbReference type="AlphaFoldDB" id="C6CD00"/>
<dbReference type="HOGENOM" id="CLU_113736_1_1_6"/>
<keyword evidence="6 8" id="KW-1133">Transmembrane helix</keyword>
<evidence type="ECO:0000256" key="9">
    <source>
        <dbReference type="SAM" id="MobiDB-lite"/>
    </source>
</evidence>
<dbReference type="eggNOG" id="COG1380">
    <property type="taxonomic scope" value="Bacteria"/>
</dbReference>
<evidence type="ECO:0000256" key="4">
    <source>
        <dbReference type="ARBA" id="ARBA00022519"/>
    </source>
</evidence>
<evidence type="ECO:0000256" key="7">
    <source>
        <dbReference type="ARBA" id="ARBA00023136"/>
    </source>
</evidence>
<protein>
    <recommendedName>
        <fullName evidence="8">UPF0299 membrane protein Dd703_1237</fullName>
    </recommendedName>
</protein>
<organism evidence="10 11">
    <name type="scientific">Musicola paradisiaca (strain Ech703)</name>
    <name type="common">Dickeya paradisiaca</name>
    <name type="synonym">Dickeya dadantii</name>
    <dbReference type="NCBI Taxonomy" id="579405"/>
    <lineage>
        <taxon>Bacteria</taxon>
        <taxon>Pseudomonadati</taxon>
        <taxon>Pseudomonadota</taxon>
        <taxon>Gammaproteobacteria</taxon>
        <taxon>Enterobacterales</taxon>
        <taxon>Pectobacteriaceae</taxon>
        <taxon>Musicola</taxon>
    </lineage>
</organism>
<feature type="transmembrane region" description="Helical" evidence="8">
    <location>
        <begin position="12"/>
        <end position="34"/>
    </location>
</feature>
<dbReference type="EMBL" id="CP001654">
    <property type="protein sequence ID" value="ACS85041.1"/>
    <property type="molecule type" value="Genomic_DNA"/>
</dbReference>
<dbReference type="Proteomes" id="UP000002734">
    <property type="component" value="Chromosome"/>
</dbReference>
<accession>C6CD00</accession>
<dbReference type="InterPro" id="IPR005538">
    <property type="entry name" value="LrgA/CidA"/>
</dbReference>
<dbReference type="Pfam" id="PF03788">
    <property type="entry name" value="LrgA"/>
    <property type="match status" value="1"/>
</dbReference>
<dbReference type="GO" id="GO:0005886">
    <property type="term" value="C:plasma membrane"/>
    <property type="evidence" value="ECO:0007669"/>
    <property type="project" value="UniProtKB-SubCell"/>
</dbReference>
<comment type="similarity">
    <text evidence="2 8">Belongs to the UPF0299 family.</text>
</comment>
<gene>
    <name evidence="10" type="ordered locus">Dd703_1237</name>
</gene>
<dbReference type="PANTHER" id="PTHR33931">
    <property type="entry name" value="HOLIN-LIKE PROTEIN CIDA-RELATED"/>
    <property type="match status" value="1"/>
</dbReference>
<dbReference type="STRING" id="579405.Dd703_1237"/>
<dbReference type="KEGG" id="dda:Dd703_1237"/>
<feature type="transmembrane region" description="Helical" evidence="8">
    <location>
        <begin position="67"/>
        <end position="86"/>
    </location>
</feature>
<dbReference type="HAMAP" id="MF_01144">
    <property type="entry name" value="UPF0299"/>
    <property type="match status" value="1"/>
</dbReference>
<name>C6CD00_MUSP7</name>
<dbReference type="InterPro" id="IPR022957">
    <property type="entry name" value="Uncharacterised_UPF0299"/>
</dbReference>
<evidence type="ECO:0000313" key="10">
    <source>
        <dbReference type="EMBL" id="ACS85041.1"/>
    </source>
</evidence>
<keyword evidence="4 8" id="KW-0997">Cell inner membrane</keyword>
<evidence type="ECO:0000256" key="2">
    <source>
        <dbReference type="ARBA" id="ARBA00006979"/>
    </source>
</evidence>
<evidence type="ECO:0000256" key="3">
    <source>
        <dbReference type="ARBA" id="ARBA00022475"/>
    </source>
</evidence>
<comment type="subcellular location">
    <subcellularLocation>
        <location evidence="1 8">Cell inner membrane</location>
        <topology evidence="1 8">Multi-pass membrane protein</topology>
    </subcellularLocation>
</comment>
<proteinExistence type="inferred from homology"/>
<sequence length="138" mass="14965">MRISINGFWHQARAFILIYACLYLGSGIAALLPISIPGSIIGMLILFLLLATQWVPVPWAKPGCHILIRYMALLFVPIGVGVMQYADLLRTQFGPVVISCTVSTLIVLVTVSGCSHLVHGRTSSRQPTQPKKGADHVA</sequence>